<evidence type="ECO:0000313" key="3">
    <source>
        <dbReference type="EnsemblMetazoa" id="CapteP185979"/>
    </source>
</evidence>
<feature type="compositionally biased region" description="Polar residues" evidence="1">
    <location>
        <begin position="632"/>
        <end position="644"/>
    </location>
</feature>
<gene>
    <name evidence="2" type="ORF">CAPTEDRAFT_185979</name>
</gene>
<feature type="compositionally biased region" description="Basic and acidic residues" evidence="1">
    <location>
        <begin position="602"/>
        <end position="613"/>
    </location>
</feature>
<dbReference type="HOGENOM" id="CLU_301156_0_0_1"/>
<dbReference type="EMBL" id="AMQN01011444">
    <property type="status" value="NOT_ANNOTATED_CDS"/>
    <property type="molecule type" value="Genomic_DNA"/>
</dbReference>
<feature type="compositionally biased region" description="Polar residues" evidence="1">
    <location>
        <begin position="881"/>
        <end position="892"/>
    </location>
</feature>
<evidence type="ECO:0000313" key="2">
    <source>
        <dbReference type="EMBL" id="ELT96183.1"/>
    </source>
</evidence>
<evidence type="ECO:0000256" key="1">
    <source>
        <dbReference type="SAM" id="MobiDB-lite"/>
    </source>
</evidence>
<feature type="compositionally biased region" description="Basic residues" evidence="1">
    <location>
        <begin position="828"/>
        <end position="844"/>
    </location>
</feature>
<feature type="region of interest" description="Disordered" evidence="1">
    <location>
        <begin position="291"/>
        <end position="310"/>
    </location>
</feature>
<feature type="compositionally biased region" description="Polar residues" evidence="1">
    <location>
        <begin position="291"/>
        <end position="301"/>
    </location>
</feature>
<feature type="compositionally biased region" description="Basic and acidic residues" evidence="1">
    <location>
        <begin position="622"/>
        <end position="631"/>
    </location>
</feature>
<protein>
    <submittedName>
        <fullName evidence="2 3">Uncharacterized protein</fullName>
    </submittedName>
</protein>
<feature type="compositionally biased region" description="Basic and acidic residues" evidence="1">
    <location>
        <begin position="555"/>
        <end position="565"/>
    </location>
</feature>
<dbReference type="Proteomes" id="UP000014760">
    <property type="component" value="Unassembled WGS sequence"/>
</dbReference>
<sequence>MVMDTSSQALRNDCHLNVKRLSAKLISSPGMANPVLGGGLWSRRLSSLESNDLDVTPSCARFLTGNSKAKEVTRTVHLEAGSVSASFYRDAHKPENTQLGSLAHYREEVSSYNSPSRTFGAWPALNLYWGAVPAGKDSCFLLGINEFLFYSLHGNLTPSYIPTPCMSLADVQKRLIDIHKVREIDEGSQCLDNLVDVIGDSTQKVPPSFNIEDFIIPSEVKTLLNELPDWNVSSKGQVASSTSSDEAMSNMKGSQTPVNKEQRDLCRCSDADAVAMAIGPPPQEEQIAEITSSGSHLFSSDESNELNKAASPEPLCEALLKSTMEPDESTQLVDLRLTCTQADYAHKSPSDYVAKQLRNQIEDEEPFLTSAPLKPITRSSLAGSDKTPVNVRRIKRLTNFPECYVKLIRFDIDAVIAQQNLRLNRDNEVQSSPDDEQEEVRAVGKSSRKGKVVEKGRKKRRAETASSDWEEEEIVAVKKSRRKGKADTTKYDEEMEEEEDEEETDTDYNPEEEEEKEEEEVVRTNPRKGKMVVQKSAKKGKAETKKYDVNVLFSSKKDKEKTRDNRGRKKRKLFQEGMLMEVEGNKEESYTCLKNARRKRVDKSQEKAEKNQDVNESEEDIFTEKPKDKNKNGAQPSVASSSKEVSIADQHSRARKSLEKPKAKKDNVAETSTAVEPSSEAVSIIEKDLQGKKRKSMTKSKTKKNKVSKLAACSSSEEVSDIEKDQASESLIEGKGPPTNVPQKNQMSLLSSPESSRAVSTIEKNPQASETSMQGENIGYNSSKDFFKGKSAKANENKNVAEITIVVEPSSKAVSIIKKDLQASKSLQAKKRKSMTKSKTKKNNVMKPLIDASSSSEEISVVEKDQASESLVEGKGPPTNVPQKNQMTFSSSPSTEFYDAIVNHSTPVASGSLNRQSPHMFTPSLPPYQVPQHEASQESSDLQEVIVISPEMRDISAQLVESFAANLLGPSYESEITLSEKTQSALWDWWKAS</sequence>
<evidence type="ECO:0000313" key="4">
    <source>
        <dbReference type="Proteomes" id="UP000014760"/>
    </source>
</evidence>
<feature type="compositionally biased region" description="Polar residues" evidence="1">
    <location>
        <begin position="909"/>
        <end position="919"/>
    </location>
</feature>
<feature type="compositionally biased region" description="Acidic residues" evidence="1">
    <location>
        <begin position="493"/>
        <end position="520"/>
    </location>
</feature>
<organism evidence="2">
    <name type="scientific">Capitella teleta</name>
    <name type="common">Polychaete worm</name>
    <dbReference type="NCBI Taxonomy" id="283909"/>
    <lineage>
        <taxon>Eukaryota</taxon>
        <taxon>Metazoa</taxon>
        <taxon>Spiralia</taxon>
        <taxon>Lophotrochozoa</taxon>
        <taxon>Annelida</taxon>
        <taxon>Polychaeta</taxon>
        <taxon>Sedentaria</taxon>
        <taxon>Scolecida</taxon>
        <taxon>Capitellidae</taxon>
        <taxon>Capitella</taxon>
    </lineage>
</organism>
<feature type="compositionally biased region" description="Polar residues" evidence="1">
    <location>
        <begin position="234"/>
        <end position="259"/>
    </location>
</feature>
<dbReference type="AlphaFoldDB" id="R7TQH9"/>
<reference evidence="4" key="1">
    <citation type="submission" date="2012-12" db="EMBL/GenBank/DDBJ databases">
        <authorList>
            <person name="Hellsten U."/>
            <person name="Grimwood J."/>
            <person name="Chapman J.A."/>
            <person name="Shapiro H."/>
            <person name="Aerts A."/>
            <person name="Otillar R.P."/>
            <person name="Terry A.Y."/>
            <person name="Boore J.L."/>
            <person name="Simakov O."/>
            <person name="Marletaz F."/>
            <person name="Cho S.-J."/>
            <person name="Edsinger-Gonzales E."/>
            <person name="Havlak P."/>
            <person name="Kuo D.-H."/>
            <person name="Larsson T."/>
            <person name="Lv J."/>
            <person name="Arendt D."/>
            <person name="Savage R."/>
            <person name="Osoegawa K."/>
            <person name="de Jong P."/>
            <person name="Lindberg D.R."/>
            <person name="Seaver E.C."/>
            <person name="Weisblat D.A."/>
            <person name="Putnam N.H."/>
            <person name="Grigoriev I.V."/>
            <person name="Rokhsar D.S."/>
        </authorList>
    </citation>
    <scope>NUCLEOTIDE SEQUENCE</scope>
    <source>
        <strain evidence="4">I ESC-2004</strain>
    </source>
</reference>
<reference evidence="3" key="3">
    <citation type="submission" date="2015-06" db="UniProtKB">
        <authorList>
            <consortium name="EnsemblMetazoa"/>
        </authorList>
    </citation>
    <scope>IDENTIFICATION</scope>
</reference>
<feature type="region of interest" description="Disordered" evidence="1">
    <location>
        <begin position="427"/>
        <end position="780"/>
    </location>
</feature>
<feature type="region of interest" description="Disordered" evidence="1">
    <location>
        <begin position="825"/>
        <end position="892"/>
    </location>
</feature>
<proteinExistence type="predicted"/>
<reference evidence="2 4" key="2">
    <citation type="journal article" date="2013" name="Nature">
        <title>Insights into bilaterian evolution from three spiralian genomes.</title>
        <authorList>
            <person name="Simakov O."/>
            <person name="Marletaz F."/>
            <person name="Cho S.J."/>
            <person name="Edsinger-Gonzales E."/>
            <person name="Havlak P."/>
            <person name="Hellsten U."/>
            <person name="Kuo D.H."/>
            <person name="Larsson T."/>
            <person name="Lv J."/>
            <person name="Arendt D."/>
            <person name="Savage R."/>
            <person name="Osoegawa K."/>
            <person name="de Jong P."/>
            <person name="Grimwood J."/>
            <person name="Chapman J.A."/>
            <person name="Shapiro H."/>
            <person name="Aerts A."/>
            <person name="Otillar R.P."/>
            <person name="Terry A.Y."/>
            <person name="Boore J.L."/>
            <person name="Grigoriev I.V."/>
            <person name="Lindberg D.R."/>
            <person name="Seaver E.C."/>
            <person name="Weisblat D.A."/>
            <person name="Putnam N.H."/>
            <person name="Rokhsar D.S."/>
        </authorList>
    </citation>
    <scope>NUCLEOTIDE SEQUENCE</scope>
    <source>
        <strain evidence="2 4">I ESC-2004</strain>
    </source>
</reference>
<feature type="compositionally biased region" description="Basic residues" evidence="1">
    <location>
        <begin position="692"/>
        <end position="707"/>
    </location>
</feature>
<feature type="compositionally biased region" description="Low complexity" evidence="1">
    <location>
        <begin position="845"/>
        <end position="859"/>
    </location>
</feature>
<dbReference type="EMBL" id="AMQN01011445">
    <property type="status" value="NOT_ANNOTATED_CDS"/>
    <property type="molecule type" value="Genomic_DNA"/>
</dbReference>
<feature type="region of interest" description="Disordered" evidence="1">
    <location>
        <begin position="234"/>
        <end position="262"/>
    </location>
</feature>
<dbReference type="EMBL" id="KB308886">
    <property type="protein sequence ID" value="ELT96183.1"/>
    <property type="molecule type" value="Genomic_DNA"/>
</dbReference>
<feature type="compositionally biased region" description="Basic residues" evidence="1">
    <location>
        <begin position="446"/>
        <end position="461"/>
    </location>
</feature>
<feature type="region of interest" description="Disordered" evidence="1">
    <location>
        <begin position="909"/>
        <end position="937"/>
    </location>
</feature>
<keyword evidence="4" id="KW-1185">Reference proteome</keyword>
<accession>R7TQH9</accession>
<feature type="compositionally biased region" description="Basic and acidic residues" evidence="1">
    <location>
        <begin position="650"/>
        <end position="668"/>
    </location>
</feature>
<feature type="compositionally biased region" description="Polar residues" evidence="1">
    <location>
        <begin position="741"/>
        <end position="780"/>
    </location>
</feature>
<dbReference type="EnsemblMetazoa" id="CapteT185979">
    <property type="protein sequence ID" value="CapteP185979"/>
    <property type="gene ID" value="CapteG185979"/>
</dbReference>
<name>R7TQH9_CAPTE</name>
<dbReference type="OMA" id="HRPQVEM"/>